<organism evidence="8 9">
    <name type="scientific">Actinidia rufa</name>
    <dbReference type="NCBI Taxonomy" id="165716"/>
    <lineage>
        <taxon>Eukaryota</taxon>
        <taxon>Viridiplantae</taxon>
        <taxon>Streptophyta</taxon>
        <taxon>Embryophyta</taxon>
        <taxon>Tracheophyta</taxon>
        <taxon>Spermatophyta</taxon>
        <taxon>Magnoliopsida</taxon>
        <taxon>eudicotyledons</taxon>
        <taxon>Gunneridae</taxon>
        <taxon>Pentapetalae</taxon>
        <taxon>asterids</taxon>
        <taxon>Ericales</taxon>
        <taxon>Actinidiaceae</taxon>
        <taxon>Actinidia</taxon>
    </lineage>
</organism>
<keyword evidence="2" id="KW-0805">Transcription regulation</keyword>
<dbReference type="AlphaFoldDB" id="A0A7J0DU53"/>
<dbReference type="OrthoDB" id="668173at2759"/>
<evidence type="ECO:0000256" key="5">
    <source>
        <dbReference type="ARBA" id="ARBA00023242"/>
    </source>
</evidence>
<evidence type="ECO:0000313" key="8">
    <source>
        <dbReference type="EMBL" id="GFS41220.1"/>
    </source>
</evidence>
<dbReference type="PANTHER" id="PTHR31541:SF28">
    <property type="entry name" value="TF-B3 DOMAIN-CONTAINING PROTEIN"/>
    <property type="match status" value="1"/>
</dbReference>
<comment type="caution">
    <text evidence="8">The sequence shown here is derived from an EMBL/GenBank/DDBJ whole genome shotgun (WGS) entry which is preliminary data.</text>
</comment>
<dbReference type="GO" id="GO:0003677">
    <property type="term" value="F:DNA binding"/>
    <property type="evidence" value="ECO:0007669"/>
    <property type="project" value="UniProtKB-KW"/>
</dbReference>
<evidence type="ECO:0000256" key="1">
    <source>
        <dbReference type="ARBA" id="ARBA00004123"/>
    </source>
</evidence>
<dbReference type="Gene3D" id="2.40.330.10">
    <property type="entry name" value="DNA-binding pseudobarrel domain"/>
    <property type="match status" value="1"/>
</dbReference>
<dbReference type="PANTHER" id="PTHR31541">
    <property type="entry name" value="B3 DOMAIN PLANT PROTEIN-RELATED"/>
    <property type="match status" value="1"/>
</dbReference>
<dbReference type="CDD" id="cd10017">
    <property type="entry name" value="B3_DNA"/>
    <property type="match status" value="1"/>
</dbReference>
<reference evidence="9" key="1">
    <citation type="submission" date="2019-07" db="EMBL/GenBank/DDBJ databases">
        <title>De Novo Assembly of kiwifruit Actinidia rufa.</title>
        <authorList>
            <person name="Sugita-Konishi S."/>
            <person name="Sato K."/>
            <person name="Mori E."/>
            <person name="Abe Y."/>
            <person name="Kisaki G."/>
            <person name="Hamano K."/>
            <person name="Suezawa K."/>
            <person name="Otani M."/>
            <person name="Fukuda T."/>
            <person name="Manabe T."/>
            <person name="Gomi K."/>
            <person name="Tabuchi M."/>
            <person name="Akimitsu K."/>
            <person name="Kataoka I."/>
        </authorList>
    </citation>
    <scope>NUCLEOTIDE SEQUENCE [LARGE SCALE GENOMIC DNA]</scope>
    <source>
        <strain evidence="9">cv. Fuchu</strain>
    </source>
</reference>
<feature type="compositionally biased region" description="Low complexity" evidence="6">
    <location>
        <begin position="8"/>
        <end position="18"/>
    </location>
</feature>
<dbReference type="GO" id="GO:0005634">
    <property type="term" value="C:nucleus"/>
    <property type="evidence" value="ECO:0007669"/>
    <property type="project" value="UniProtKB-SubCell"/>
</dbReference>
<name>A0A7J0DU53_9ERIC</name>
<accession>A0A7J0DU53</accession>
<proteinExistence type="predicted"/>
<evidence type="ECO:0000256" key="6">
    <source>
        <dbReference type="SAM" id="MobiDB-lite"/>
    </source>
</evidence>
<dbReference type="Pfam" id="PF02362">
    <property type="entry name" value="B3"/>
    <property type="match status" value="1"/>
</dbReference>
<keyword evidence="3" id="KW-0238">DNA-binding</keyword>
<keyword evidence="5" id="KW-0539">Nucleus</keyword>
<keyword evidence="9" id="KW-1185">Reference proteome</keyword>
<evidence type="ECO:0000313" key="9">
    <source>
        <dbReference type="Proteomes" id="UP000585474"/>
    </source>
</evidence>
<dbReference type="InterPro" id="IPR015300">
    <property type="entry name" value="DNA-bd_pseudobarrel_sf"/>
</dbReference>
<feature type="region of interest" description="Disordered" evidence="6">
    <location>
        <begin position="1"/>
        <end position="28"/>
    </location>
</feature>
<dbReference type="EMBL" id="BJWL01000367">
    <property type="protein sequence ID" value="GFS41220.1"/>
    <property type="molecule type" value="Genomic_DNA"/>
</dbReference>
<evidence type="ECO:0000256" key="2">
    <source>
        <dbReference type="ARBA" id="ARBA00023015"/>
    </source>
</evidence>
<sequence>MEEDSEANNNNNNGVGNNHPEETQEELREKNSAALLLVTMKYLIVDEQTLISLEALKTEAHCQHWMKGCESFKTAIKNGLDPALPELGNPIDGLTPPKLPPIKVLEGLIGECGVPFEKQLTDTDVNKGQGRLSIAKELVEKFVKPLMGEEERRSLEQSQETQVDVYGSKGIRYPMKFKIWSSKMHVLTSGWNEFCGNNEFKALNDWVSLWVFRHKETEKLCFVMIARTFPTGTLVTKRSQKKRKAEELNK</sequence>
<keyword evidence="4" id="KW-0804">Transcription</keyword>
<comment type="subcellular location">
    <subcellularLocation>
        <location evidence="1">Nucleus</location>
    </subcellularLocation>
</comment>
<protein>
    <recommendedName>
        <fullName evidence="7">TF-B3 domain-containing protein</fullName>
    </recommendedName>
</protein>
<dbReference type="InterPro" id="IPR005508">
    <property type="entry name" value="At2g31720-like"/>
</dbReference>
<dbReference type="InterPro" id="IPR003340">
    <property type="entry name" value="B3_DNA-bd"/>
</dbReference>
<dbReference type="SUPFAM" id="SSF101936">
    <property type="entry name" value="DNA-binding pseudobarrel domain"/>
    <property type="match status" value="1"/>
</dbReference>
<gene>
    <name evidence="8" type="ORF">Acr_00g0073130</name>
</gene>
<feature type="compositionally biased region" description="Basic and acidic residues" evidence="6">
    <location>
        <begin position="19"/>
        <end position="28"/>
    </location>
</feature>
<evidence type="ECO:0000256" key="4">
    <source>
        <dbReference type="ARBA" id="ARBA00023163"/>
    </source>
</evidence>
<feature type="domain" description="TF-B3" evidence="7">
    <location>
        <begin position="116"/>
        <end position="207"/>
    </location>
</feature>
<dbReference type="Proteomes" id="UP000585474">
    <property type="component" value="Unassembled WGS sequence"/>
</dbReference>
<evidence type="ECO:0000259" key="7">
    <source>
        <dbReference type="Pfam" id="PF02362"/>
    </source>
</evidence>
<evidence type="ECO:0000256" key="3">
    <source>
        <dbReference type="ARBA" id="ARBA00023125"/>
    </source>
</evidence>